<dbReference type="EMBL" id="CAJNJA010005142">
    <property type="protein sequence ID" value="CAE7184041.1"/>
    <property type="molecule type" value="Genomic_DNA"/>
</dbReference>
<dbReference type="InterPro" id="IPR011129">
    <property type="entry name" value="CSD"/>
</dbReference>
<dbReference type="SUPFAM" id="SSF50249">
    <property type="entry name" value="Nucleic acid-binding proteins"/>
    <property type="match status" value="1"/>
</dbReference>
<dbReference type="InterPro" id="IPR012340">
    <property type="entry name" value="NA-bd_OB-fold"/>
</dbReference>
<sequence>MQEDAFYLRSELPPELAGGEPRREQVVDKRVEFEVRVMPDGKVRAERIVFLRGPGPPGPPPAPMAPMAPMAPLPGPFREGRIRNFYPSKGYGFIEVPMGPDVFFLPSALPKDLLDSRQPLEGLEISFEPSTSEEGKPRARNIRPIGHRGGPPNQRPGYHFFYSNPALSQCLHWKFGSKFMAPAPTSPITRASVDTIIFVDVDGVLNVGIQDDDKPPLLFRDEDVYTALRLAKKGYNGPEASCVEKLSALAEHQVGFKENGTYDKLMTRSGAELTDLLVQRLAKLIALAGPNTKVVLSSSWRRPHHRTRRRQLEESLAQHLGKSFRFHSVTALYREEKTAADRLETVGDYLAEFCHRRDDVTSLRVVMLEDFFITPLDGWKLKGRAIKNPSDAERYLDSRARSMSPALSVQSKLCHCYDHVKTSSGLRMQVGTGFTQQLFEEASAFLDREKQEESAETNQGEQEQNFLPSLVQRVVPEAKVEEPSIMQIISAFVPPVSSMVRAF</sequence>
<evidence type="ECO:0000313" key="3">
    <source>
        <dbReference type="EMBL" id="CAE7184041.1"/>
    </source>
</evidence>
<organism evidence="3 4">
    <name type="scientific">Symbiodinium necroappetens</name>
    <dbReference type="NCBI Taxonomy" id="1628268"/>
    <lineage>
        <taxon>Eukaryota</taxon>
        <taxon>Sar</taxon>
        <taxon>Alveolata</taxon>
        <taxon>Dinophyceae</taxon>
        <taxon>Suessiales</taxon>
        <taxon>Symbiodiniaceae</taxon>
        <taxon>Symbiodinium</taxon>
    </lineage>
</organism>
<dbReference type="InterPro" id="IPR002059">
    <property type="entry name" value="CSP_DNA-bd"/>
</dbReference>
<feature type="region of interest" description="Disordered" evidence="1">
    <location>
        <begin position="128"/>
        <end position="150"/>
    </location>
</feature>
<keyword evidence="4" id="KW-1185">Reference proteome</keyword>
<protein>
    <recommendedName>
        <fullName evidence="2">CSD domain-containing protein</fullName>
    </recommendedName>
</protein>
<evidence type="ECO:0000259" key="2">
    <source>
        <dbReference type="PROSITE" id="PS51857"/>
    </source>
</evidence>
<reference evidence="3" key="1">
    <citation type="submission" date="2021-02" db="EMBL/GenBank/DDBJ databases">
        <authorList>
            <person name="Dougan E. K."/>
            <person name="Rhodes N."/>
            <person name="Thang M."/>
            <person name="Chan C."/>
        </authorList>
    </citation>
    <scope>NUCLEOTIDE SEQUENCE</scope>
</reference>
<dbReference type="Proteomes" id="UP000601435">
    <property type="component" value="Unassembled WGS sequence"/>
</dbReference>
<dbReference type="Gene3D" id="2.40.50.140">
    <property type="entry name" value="Nucleic acid-binding proteins"/>
    <property type="match status" value="1"/>
</dbReference>
<accession>A0A812IT02</accession>
<dbReference type="OrthoDB" id="425593at2759"/>
<dbReference type="GO" id="GO:0003676">
    <property type="term" value="F:nucleic acid binding"/>
    <property type="evidence" value="ECO:0007669"/>
    <property type="project" value="InterPro"/>
</dbReference>
<gene>
    <name evidence="3" type="ORF">SNEC2469_LOCUS815</name>
</gene>
<proteinExistence type="predicted"/>
<evidence type="ECO:0000256" key="1">
    <source>
        <dbReference type="SAM" id="MobiDB-lite"/>
    </source>
</evidence>
<dbReference type="PROSITE" id="PS51857">
    <property type="entry name" value="CSD_2"/>
    <property type="match status" value="1"/>
</dbReference>
<feature type="region of interest" description="Disordered" evidence="1">
    <location>
        <begin position="1"/>
        <end position="23"/>
    </location>
</feature>
<feature type="domain" description="CSD" evidence="2">
    <location>
        <begin position="77"/>
        <end position="144"/>
    </location>
</feature>
<comment type="caution">
    <text evidence="3">The sequence shown here is derived from an EMBL/GenBank/DDBJ whole genome shotgun (WGS) entry which is preliminary data.</text>
</comment>
<evidence type="ECO:0000313" key="4">
    <source>
        <dbReference type="Proteomes" id="UP000601435"/>
    </source>
</evidence>
<dbReference type="SMART" id="SM00357">
    <property type="entry name" value="CSP"/>
    <property type="match status" value="1"/>
</dbReference>
<dbReference type="AlphaFoldDB" id="A0A812IT02"/>
<dbReference type="Pfam" id="PF18143">
    <property type="entry name" value="HAD_SAK_2"/>
    <property type="match status" value="1"/>
</dbReference>
<name>A0A812IT02_9DINO</name>